<comment type="caution">
    <text evidence="5">The sequence shown here is derived from an EMBL/GenBank/DDBJ whole genome shotgun (WGS) entry which is preliminary data.</text>
</comment>
<dbReference type="EMBL" id="JACHJJ010000008">
    <property type="protein sequence ID" value="MBB5963608.1"/>
    <property type="molecule type" value="Genomic_DNA"/>
</dbReference>
<evidence type="ECO:0000313" key="5">
    <source>
        <dbReference type="EMBL" id="MBB5963608.1"/>
    </source>
</evidence>
<dbReference type="GO" id="GO:1902201">
    <property type="term" value="P:negative regulation of bacterial-type flagellum-dependent cell motility"/>
    <property type="evidence" value="ECO:0007669"/>
    <property type="project" value="TreeGrafter"/>
</dbReference>
<dbReference type="InterPro" id="IPR050469">
    <property type="entry name" value="Diguanylate_Cyclase"/>
</dbReference>
<feature type="transmembrane region" description="Helical" evidence="2">
    <location>
        <begin position="6"/>
        <end position="25"/>
    </location>
</feature>
<feature type="domain" description="GGDEF" evidence="4">
    <location>
        <begin position="394"/>
        <end position="526"/>
    </location>
</feature>
<dbReference type="Proteomes" id="UP000562352">
    <property type="component" value="Unassembled WGS sequence"/>
</dbReference>
<dbReference type="RefSeq" id="WP_184941869.1">
    <property type="nucleotide sequence ID" value="NZ_BAAAWZ010000001.1"/>
</dbReference>
<feature type="transmembrane region" description="Helical" evidence="2">
    <location>
        <begin position="200"/>
        <end position="217"/>
    </location>
</feature>
<keyword evidence="6" id="KW-1185">Reference proteome</keyword>
<evidence type="ECO:0000256" key="2">
    <source>
        <dbReference type="SAM" id="Phobius"/>
    </source>
</evidence>
<dbReference type="SMART" id="SM00267">
    <property type="entry name" value="GGDEF"/>
    <property type="match status" value="1"/>
</dbReference>
<dbReference type="SUPFAM" id="SSF55785">
    <property type="entry name" value="PYP-like sensor domain (PAS domain)"/>
    <property type="match status" value="1"/>
</dbReference>
<dbReference type="Pfam" id="PF00990">
    <property type="entry name" value="GGDEF"/>
    <property type="match status" value="1"/>
</dbReference>
<dbReference type="Pfam" id="PF16927">
    <property type="entry name" value="HisKA_7TM"/>
    <property type="match status" value="1"/>
</dbReference>
<dbReference type="InterPro" id="IPR029787">
    <property type="entry name" value="Nucleotide_cyclase"/>
</dbReference>
<evidence type="ECO:0000259" key="3">
    <source>
        <dbReference type="PROSITE" id="PS50113"/>
    </source>
</evidence>
<dbReference type="FunFam" id="3.30.70.270:FF:000001">
    <property type="entry name" value="Diguanylate cyclase domain protein"/>
    <property type="match status" value="1"/>
</dbReference>
<dbReference type="InterPro" id="IPR031621">
    <property type="entry name" value="HisKA_7TM"/>
</dbReference>
<dbReference type="InterPro" id="IPR035965">
    <property type="entry name" value="PAS-like_dom_sf"/>
</dbReference>
<dbReference type="GO" id="GO:0043709">
    <property type="term" value="P:cell adhesion involved in single-species biofilm formation"/>
    <property type="evidence" value="ECO:0007669"/>
    <property type="project" value="TreeGrafter"/>
</dbReference>
<organism evidence="5 6">
    <name type="scientific">Planomonospora venezuelensis</name>
    <dbReference type="NCBI Taxonomy" id="1999"/>
    <lineage>
        <taxon>Bacteria</taxon>
        <taxon>Bacillati</taxon>
        <taxon>Actinomycetota</taxon>
        <taxon>Actinomycetes</taxon>
        <taxon>Streptosporangiales</taxon>
        <taxon>Streptosporangiaceae</taxon>
        <taxon>Planomonospora</taxon>
    </lineage>
</organism>
<feature type="coiled-coil region" evidence="1">
    <location>
        <begin position="329"/>
        <end position="363"/>
    </location>
</feature>
<feature type="transmembrane region" description="Helical" evidence="2">
    <location>
        <begin position="139"/>
        <end position="159"/>
    </location>
</feature>
<feature type="transmembrane region" description="Helical" evidence="2">
    <location>
        <begin position="100"/>
        <end position="119"/>
    </location>
</feature>
<evidence type="ECO:0000313" key="6">
    <source>
        <dbReference type="Proteomes" id="UP000562352"/>
    </source>
</evidence>
<dbReference type="GO" id="GO:0005886">
    <property type="term" value="C:plasma membrane"/>
    <property type="evidence" value="ECO:0007669"/>
    <property type="project" value="TreeGrafter"/>
</dbReference>
<gene>
    <name evidence="5" type="ORF">FHS22_002888</name>
</gene>
<dbReference type="PROSITE" id="PS50113">
    <property type="entry name" value="PAC"/>
    <property type="match status" value="1"/>
</dbReference>
<feature type="domain" description="PAC" evidence="3">
    <location>
        <begin position="289"/>
        <end position="341"/>
    </location>
</feature>
<dbReference type="Gene3D" id="3.30.450.20">
    <property type="entry name" value="PAS domain"/>
    <property type="match status" value="1"/>
</dbReference>
<dbReference type="SUPFAM" id="SSF55073">
    <property type="entry name" value="Nucleotide cyclase"/>
    <property type="match status" value="1"/>
</dbReference>
<dbReference type="AlphaFoldDB" id="A0A841D5H7"/>
<dbReference type="PANTHER" id="PTHR45138:SF9">
    <property type="entry name" value="DIGUANYLATE CYCLASE DGCM-RELATED"/>
    <property type="match status" value="1"/>
</dbReference>
<keyword evidence="2" id="KW-0812">Transmembrane</keyword>
<dbReference type="CDD" id="cd01949">
    <property type="entry name" value="GGDEF"/>
    <property type="match status" value="1"/>
</dbReference>
<feature type="transmembrane region" description="Helical" evidence="2">
    <location>
        <begin position="66"/>
        <end position="88"/>
    </location>
</feature>
<keyword evidence="1" id="KW-0175">Coiled coil</keyword>
<protein>
    <submittedName>
        <fullName evidence="5">Diguanylate cyclase (GGDEF)-like protein</fullName>
    </submittedName>
</protein>
<feature type="transmembrane region" description="Helical" evidence="2">
    <location>
        <begin position="32"/>
        <end position="54"/>
    </location>
</feature>
<dbReference type="GO" id="GO:0052621">
    <property type="term" value="F:diguanylate cyclase activity"/>
    <property type="evidence" value="ECO:0007669"/>
    <property type="project" value="TreeGrafter"/>
</dbReference>
<sequence>MGAEPLALLFAVAASVSATVAVTAWRRRRAASAVGMLAVVSAAIAEWSLVSGIMTLTGDGGAPRMLWALLFLGVCLVPPGFLCLSRALTDRGWRLRRRTALLLAVEPLTVVTGIATDPWHHWFFSEGGRTLEPSTYTPLVWVHLAYSYTLLMIATVRVFRAWLRGPRSQRTLYGLTLLSTVPPTAGNLLNVAGVVQGVDLSPVGFCFTVVVSYWLFVRRSLHELVPVARQNVVDMIDDMVVTVDRSVRILDLNPAADRLVRRLSPDLPDRLTGLPMNEVLCDVSLTEGTRTDRIYADYLGSGVDLNVRVSPMHDGRGDHIGWAVVARDITALNRHRRELERANARLSEQLRTIEALRSDLAEQAVRDALTGLHNRRHLMDALCREVERAGRERSPLSVAVLDIDHFKQVNDRHGHRAGDRVLVRFAELLTAGSRPGEIVARHGGEEFVVLFPGVTGEHALARLEELRRTVEADSVRADGRPLSVTFSAGVAVLAPGQSPDDLLHAADQALYAAKRGGRNRIERAGPGPSTAAA</sequence>
<keyword evidence="2" id="KW-1133">Transmembrane helix</keyword>
<dbReference type="PANTHER" id="PTHR45138">
    <property type="entry name" value="REGULATORY COMPONENTS OF SENSORY TRANSDUCTION SYSTEM"/>
    <property type="match status" value="1"/>
</dbReference>
<dbReference type="PROSITE" id="PS50887">
    <property type="entry name" value="GGDEF"/>
    <property type="match status" value="1"/>
</dbReference>
<feature type="transmembrane region" description="Helical" evidence="2">
    <location>
        <begin position="171"/>
        <end position="194"/>
    </location>
</feature>
<dbReference type="NCBIfam" id="TIGR00254">
    <property type="entry name" value="GGDEF"/>
    <property type="match status" value="1"/>
</dbReference>
<accession>A0A841D5H7</accession>
<evidence type="ECO:0000259" key="4">
    <source>
        <dbReference type="PROSITE" id="PS50887"/>
    </source>
</evidence>
<name>A0A841D5H7_PLAVE</name>
<evidence type="ECO:0000256" key="1">
    <source>
        <dbReference type="SAM" id="Coils"/>
    </source>
</evidence>
<dbReference type="InterPro" id="IPR043128">
    <property type="entry name" value="Rev_trsase/Diguanyl_cyclase"/>
</dbReference>
<reference evidence="5 6" key="1">
    <citation type="submission" date="2020-08" db="EMBL/GenBank/DDBJ databases">
        <title>Genomic Encyclopedia of Type Strains, Phase III (KMG-III): the genomes of soil and plant-associated and newly described type strains.</title>
        <authorList>
            <person name="Whitman W."/>
        </authorList>
    </citation>
    <scope>NUCLEOTIDE SEQUENCE [LARGE SCALE GENOMIC DNA]</scope>
    <source>
        <strain evidence="5 6">CECT 3303</strain>
    </source>
</reference>
<keyword evidence="2" id="KW-0472">Membrane</keyword>
<dbReference type="InterPro" id="IPR000160">
    <property type="entry name" value="GGDEF_dom"/>
</dbReference>
<dbReference type="Gene3D" id="3.30.70.270">
    <property type="match status" value="1"/>
</dbReference>
<proteinExistence type="predicted"/>
<dbReference type="InterPro" id="IPR000700">
    <property type="entry name" value="PAS-assoc_C"/>
</dbReference>